<keyword evidence="3" id="KW-0489">Methyltransferase</keyword>
<dbReference type="GO" id="GO:0032259">
    <property type="term" value="P:methylation"/>
    <property type="evidence" value="ECO:0007669"/>
    <property type="project" value="UniProtKB-KW"/>
</dbReference>
<keyword evidence="4" id="KW-1185">Reference proteome</keyword>
<organism evidence="3 4">
    <name type="scientific">Janthinobacterium psychrotolerans</name>
    <dbReference type="NCBI Taxonomy" id="1747903"/>
    <lineage>
        <taxon>Bacteria</taxon>
        <taxon>Pseudomonadati</taxon>
        <taxon>Pseudomonadota</taxon>
        <taxon>Betaproteobacteria</taxon>
        <taxon>Burkholderiales</taxon>
        <taxon>Oxalobacteraceae</taxon>
        <taxon>Janthinobacterium</taxon>
    </lineage>
</organism>
<proteinExistence type="predicted"/>
<dbReference type="InterPro" id="IPR029063">
    <property type="entry name" value="SAM-dependent_MTases_sf"/>
</dbReference>
<feature type="domain" description="Methyltransferase" evidence="2">
    <location>
        <begin position="29"/>
        <end position="112"/>
    </location>
</feature>
<evidence type="ECO:0000259" key="2">
    <source>
        <dbReference type="Pfam" id="PF13649"/>
    </source>
</evidence>
<dbReference type="Pfam" id="PF13649">
    <property type="entry name" value="Methyltransf_25"/>
    <property type="match status" value="1"/>
</dbReference>
<dbReference type="PATRIC" id="fig|1747903.4.peg.67"/>
<sequence length="190" mass="20384">MQATEQHNNAELISGWVRRWAPLLPGGEVLDLACGSGRHARHLVSLGHTVIALDHDPEMLEKAAGTGITTSLVDLEAPGAAWPFAAGRFAGIIVTNYLHRPLLEAMIASLAPDGVLLYETFAAGNEEFGKPSNPHFLLKEGELLALALAQGLRVVAFEEGRVEQPKAALVQRICAVRPDFPRLAALLPAF</sequence>
<dbReference type="CDD" id="cd02440">
    <property type="entry name" value="AdoMet_MTases"/>
    <property type="match status" value="1"/>
</dbReference>
<dbReference type="GO" id="GO:0008168">
    <property type="term" value="F:methyltransferase activity"/>
    <property type="evidence" value="ECO:0007669"/>
    <property type="project" value="UniProtKB-KW"/>
</dbReference>
<dbReference type="Proteomes" id="UP000092713">
    <property type="component" value="Unassembled WGS sequence"/>
</dbReference>
<name>A0A1A7BSU7_9BURK</name>
<dbReference type="Gene3D" id="3.40.50.150">
    <property type="entry name" value="Vaccinia Virus protein VP39"/>
    <property type="match status" value="1"/>
</dbReference>
<evidence type="ECO:0000313" key="4">
    <source>
        <dbReference type="Proteomes" id="UP000092713"/>
    </source>
</evidence>
<dbReference type="EMBL" id="LOCQ01000062">
    <property type="protein sequence ID" value="OBV36592.1"/>
    <property type="molecule type" value="Genomic_DNA"/>
</dbReference>
<gene>
    <name evidence="3" type="ORF">ASR47_100164</name>
</gene>
<dbReference type="AlphaFoldDB" id="A0A1A7BSU7"/>
<dbReference type="STRING" id="1747903.ASR47_100164"/>
<evidence type="ECO:0000313" key="3">
    <source>
        <dbReference type="EMBL" id="OBV36592.1"/>
    </source>
</evidence>
<keyword evidence="1 3" id="KW-0808">Transferase</keyword>
<comment type="caution">
    <text evidence="3">The sequence shown here is derived from an EMBL/GenBank/DDBJ whole genome shotgun (WGS) entry which is preliminary data.</text>
</comment>
<protein>
    <submittedName>
        <fullName evidence="3">Methyltransferase domain-containing protein</fullName>
    </submittedName>
</protein>
<accession>A0A1A7BSU7</accession>
<dbReference type="PANTHER" id="PTHR43861">
    <property type="entry name" value="TRANS-ACONITATE 2-METHYLTRANSFERASE-RELATED"/>
    <property type="match status" value="1"/>
</dbReference>
<dbReference type="SUPFAM" id="SSF53335">
    <property type="entry name" value="S-adenosyl-L-methionine-dependent methyltransferases"/>
    <property type="match status" value="1"/>
</dbReference>
<reference evidence="3 4" key="1">
    <citation type="submission" date="2016-04" db="EMBL/GenBank/DDBJ databases">
        <title>Draft genome sequence of Janthinobacterium psychrotolerans sp. nov., isolated from freshwater sediments in Denmark.</title>
        <authorList>
            <person name="Gong X."/>
            <person name="Skrivergaard S."/>
            <person name="Korsgaard B.S."/>
            <person name="Schreiber L."/>
            <person name="Marshall I.P."/>
            <person name="Finster K."/>
            <person name="Schramm A."/>
        </authorList>
    </citation>
    <scope>NUCLEOTIDE SEQUENCE [LARGE SCALE GENOMIC DNA]</scope>
    <source>
        <strain evidence="3 4">S3-2</strain>
    </source>
</reference>
<evidence type="ECO:0000256" key="1">
    <source>
        <dbReference type="ARBA" id="ARBA00022679"/>
    </source>
</evidence>
<dbReference type="OrthoDB" id="9804312at2"/>
<dbReference type="RefSeq" id="WP_082989153.1">
    <property type="nucleotide sequence ID" value="NZ_LOCQ01000062.1"/>
</dbReference>
<dbReference type="InterPro" id="IPR041698">
    <property type="entry name" value="Methyltransf_25"/>
</dbReference>